<keyword evidence="3 4" id="KW-0687">Ribonucleoprotein</keyword>
<dbReference type="GO" id="GO:0003735">
    <property type="term" value="F:structural constituent of ribosome"/>
    <property type="evidence" value="ECO:0007669"/>
    <property type="project" value="InterPro"/>
</dbReference>
<comment type="similarity">
    <text evidence="1 4">Belongs to the universal ribosomal protein uL23 family.</text>
</comment>
<evidence type="ECO:0000256" key="1">
    <source>
        <dbReference type="ARBA" id="ARBA00006700"/>
    </source>
</evidence>
<dbReference type="AlphaFoldDB" id="A0A1F7HDU2"/>
<keyword evidence="4" id="KW-0699">rRNA-binding</keyword>
<dbReference type="InterPro" id="IPR012677">
    <property type="entry name" value="Nucleotide-bd_a/b_plait_sf"/>
</dbReference>
<keyword evidence="2 4" id="KW-0689">Ribosomal protein</keyword>
<dbReference type="SUPFAM" id="SSF54189">
    <property type="entry name" value="Ribosomal proteins S24e, L23 and L15e"/>
    <property type="match status" value="1"/>
</dbReference>
<sequence>MKIQDVLKKPVITEKAMSKGPMLGYMFDVNLRANKHDIKDAVEKIFKVEVKEVNTSVRKGKTRRTGRKMKPKELSDVKKAYVVLKKGSIDIVPKT</sequence>
<reference evidence="5 6" key="1">
    <citation type="journal article" date="2016" name="Nat. Commun.">
        <title>Thousands of microbial genomes shed light on interconnected biogeochemical processes in an aquifer system.</title>
        <authorList>
            <person name="Anantharaman K."/>
            <person name="Brown C.T."/>
            <person name="Hug L.A."/>
            <person name="Sharon I."/>
            <person name="Castelle C.J."/>
            <person name="Probst A.J."/>
            <person name="Thomas B.C."/>
            <person name="Singh A."/>
            <person name="Wilkins M.J."/>
            <person name="Karaoz U."/>
            <person name="Brodie E.L."/>
            <person name="Williams K.H."/>
            <person name="Hubbard S.S."/>
            <person name="Banfield J.F."/>
        </authorList>
    </citation>
    <scope>NUCLEOTIDE SEQUENCE [LARGE SCALE GENOMIC DNA]</scope>
</reference>
<dbReference type="GO" id="GO:0005840">
    <property type="term" value="C:ribosome"/>
    <property type="evidence" value="ECO:0007669"/>
    <property type="project" value="UniProtKB-KW"/>
</dbReference>
<dbReference type="GO" id="GO:0019843">
    <property type="term" value="F:rRNA binding"/>
    <property type="evidence" value="ECO:0007669"/>
    <property type="project" value="UniProtKB-UniRule"/>
</dbReference>
<gene>
    <name evidence="4" type="primary">rplW</name>
    <name evidence="5" type="ORF">A3D08_02080</name>
</gene>
<accession>A0A1F7HDU2</accession>
<comment type="function">
    <text evidence="4">One of the early assembly proteins it binds 23S rRNA. One of the proteins that surrounds the polypeptide exit tunnel on the outside of the ribosome. Forms the main docking site for trigger factor binding to the ribosome.</text>
</comment>
<evidence type="ECO:0000313" key="5">
    <source>
        <dbReference type="EMBL" id="OGK29470.1"/>
    </source>
</evidence>
<evidence type="ECO:0000256" key="4">
    <source>
        <dbReference type="HAMAP-Rule" id="MF_01369"/>
    </source>
</evidence>
<evidence type="ECO:0000256" key="3">
    <source>
        <dbReference type="ARBA" id="ARBA00023274"/>
    </source>
</evidence>
<dbReference type="Pfam" id="PF00276">
    <property type="entry name" value="Ribosomal_L23"/>
    <property type="match status" value="1"/>
</dbReference>
<evidence type="ECO:0000313" key="6">
    <source>
        <dbReference type="Proteomes" id="UP000178098"/>
    </source>
</evidence>
<name>A0A1F7HDU2_9BACT</name>
<dbReference type="EMBL" id="MFZT01000047">
    <property type="protein sequence ID" value="OGK29470.1"/>
    <property type="molecule type" value="Genomic_DNA"/>
</dbReference>
<proteinExistence type="inferred from homology"/>
<protein>
    <recommendedName>
        <fullName evidence="4">Large ribosomal subunit protein uL23</fullName>
    </recommendedName>
</protein>
<dbReference type="HAMAP" id="MF_01369_B">
    <property type="entry name" value="Ribosomal_uL23_B"/>
    <property type="match status" value="1"/>
</dbReference>
<comment type="subunit">
    <text evidence="4">Part of the 50S ribosomal subunit. Contacts protein L29, and trigger factor when it is bound to the ribosome.</text>
</comment>
<dbReference type="GO" id="GO:1990904">
    <property type="term" value="C:ribonucleoprotein complex"/>
    <property type="evidence" value="ECO:0007669"/>
    <property type="project" value="UniProtKB-KW"/>
</dbReference>
<evidence type="ECO:0000256" key="2">
    <source>
        <dbReference type="ARBA" id="ARBA00022980"/>
    </source>
</evidence>
<organism evidence="5 6">
    <name type="scientific">Candidatus Roizmanbacteria bacterium RIFCSPHIGHO2_02_FULL_43_11</name>
    <dbReference type="NCBI Taxonomy" id="1802043"/>
    <lineage>
        <taxon>Bacteria</taxon>
        <taxon>Candidatus Roizmaniibacteriota</taxon>
    </lineage>
</organism>
<dbReference type="PANTHER" id="PTHR11620">
    <property type="entry name" value="60S RIBOSOMAL PROTEIN L23A"/>
    <property type="match status" value="1"/>
</dbReference>
<comment type="caution">
    <text evidence="5">The sequence shown here is derived from an EMBL/GenBank/DDBJ whole genome shotgun (WGS) entry which is preliminary data.</text>
</comment>
<keyword evidence="4" id="KW-0694">RNA-binding</keyword>
<dbReference type="Gene3D" id="3.30.70.330">
    <property type="match status" value="1"/>
</dbReference>
<dbReference type="NCBIfam" id="NF004363">
    <property type="entry name" value="PRK05738.2-4"/>
    <property type="match status" value="1"/>
</dbReference>
<dbReference type="Proteomes" id="UP000178098">
    <property type="component" value="Unassembled WGS sequence"/>
</dbReference>
<dbReference type="InterPro" id="IPR013025">
    <property type="entry name" value="Ribosomal_uL23-like"/>
</dbReference>
<dbReference type="GO" id="GO:0006412">
    <property type="term" value="P:translation"/>
    <property type="evidence" value="ECO:0007669"/>
    <property type="project" value="UniProtKB-UniRule"/>
</dbReference>
<dbReference type="InterPro" id="IPR012678">
    <property type="entry name" value="Ribosomal_uL23/eL15/eS24_sf"/>
</dbReference>